<dbReference type="RefSeq" id="WP_335961727.1">
    <property type="nucleotide sequence ID" value="NZ_JAXBLX010000020.1"/>
</dbReference>
<evidence type="ECO:0000259" key="1">
    <source>
        <dbReference type="Pfam" id="PF00188"/>
    </source>
</evidence>
<gene>
    <name evidence="3" type="ORF">ACFFHM_15730</name>
</gene>
<dbReference type="InterPro" id="IPR029410">
    <property type="entry name" value="CAP_assoc"/>
</dbReference>
<dbReference type="InterPro" id="IPR035940">
    <property type="entry name" value="CAP_sf"/>
</dbReference>
<organism evidence="3 4">
    <name type="scientific">Halalkalibacter kiskunsagensis</name>
    <dbReference type="NCBI Taxonomy" id="1548599"/>
    <lineage>
        <taxon>Bacteria</taxon>
        <taxon>Bacillati</taxon>
        <taxon>Bacillota</taxon>
        <taxon>Bacilli</taxon>
        <taxon>Bacillales</taxon>
        <taxon>Bacillaceae</taxon>
        <taxon>Halalkalibacter</taxon>
    </lineage>
</organism>
<feature type="domain" description="CAP-associated" evidence="2">
    <location>
        <begin position="99"/>
        <end position="235"/>
    </location>
</feature>
<evidence type="ECO:0000313" key="3">
    <source>
        <dbReference type="EMBL" id="MFC0471906.1"/>
    </source>
</evidence>
<keyword evidence="4" id="KW-1185">Reference proteome</keyword>
<accession>A0ABV6KF16</accession>
<dbReference type="CDD" id="cd05379">
    <property type="entry name" value="CAP_bacterial"/>
    <property type="match status" value="1"/>
</dbReference>
<dbReference type="Gene3D" id="3.40.33.10">
    <property type="entry name" value="CAP"/>
    <property type="match status" value="1"/>
</dbReference>
<comment type="caution">
    <text evidence="3">The sequence shown here is derived from an EMBL/GenBank/DDBJ whole genome shotgun (WGS) entry which is preliminary data.</text>
</comment>
<proteinExistence type="predicted"/>
<feature type="domain" description="SCP" evidence="1">
    <location>
        <begin position="254"/>
        <end position="366"/>
    </location>
</feature>
<evidence type="ECO:0000313" key="4">
    <source>
        <dbReference type="Proteomes" id="UP001589838"/>
    </source>
</evidence>
<dbReference type="SUPFAM" id="SSF55797">
    <property type="entry name" value="PR-1-like"/>
    <property type="match status" value="1"/>
</dbReference>
<evidence type="ECO:0000259" key="2">
    <source>
        <dbReference type="Pfam" id="PF14504"/>
    </source>
</evidence>
<dbReference type="EMBL" id="JBHLUX010000037">
    <property type="protein sequence ID" value="MFC0471906.1"/>
    <property type="molecule type" value="Genomic_DNA"/>
</dbReference>
<sequence>MKRFILLVIVVFLGYFSIPLWKEPVQHVPSSTWNSIYQTVDQVKEVLDINSFLDTLTLRLNSLLEPSNNLQFEPNETTIHAPELLIPTEQFFSIHNIVLGNSRVEVEKIIGDSPKRSTINEYGINWDVYHENYQNFIMVAYDDEDIVSGLYTNQDLIASSTDIRLGSPIQLVQEQLGNPEAFIKYRLFTYRINRNDEYDIFHLDNSFVTIFYDQHENNTVTAIKVIDEDLEQNKNAIYSEPSQQLQEGFEFQLFDLTNATRRNYDLPLLTWDDHVKETARRHSLDMAENRYFSHTNLRGQSPFERMAEDNIEFTTAGENLAYGQISSIFAHEGLMNSLGHRENILQENFRNLGVGVAFNNESQPYFTKKYFSKSRPL</sequence>
<dbReference type="PANTHER" id="PTHR31157:SF1">
    <property type="entry name" value="SCP DOMAIN-CONTAINING PROTEIN"/>
    <property type="match status" value="1"/>
</dbReference>
<name>A0ABV6KF16_9BACI</name>
<reference evidence="3 4" key="1">
    <citation type="submission" date="2024-09" db="EMBL/GenBank/DDBJ databases">
        <authorList>
            <person name="Sun Q."/>
            <person name="Mori K."/>
        </authorList>
    </citation>
    <scope>NUCLEOTIDE SEQUENCE [LARGE SCALE GENOMIC DNA]</scope>
    <source>
        <strain evidence="3 4">NCAIM B.02610</strain>
    </source>
</reference>
<dbReference type="InterPro" id="IPR014044">
    <property type="entry name" value="CAP_dom"/>
</dbReference>
<dbReference type="Pfam" id="PF14504">
    <property type="entry name" value="CAP_assoc_N"/>
    <property type="match status" value="1"/>
</dbReference>
<dbReference type="Pfam" id="PF00188">
    <property type="entry name" value="CAP"/>
    <property type="match status" value="1"/>
</dbReference>
<dbReference type="PANTHER" id="PTHR31157">
    <property type="entry name" value="SCP DOMAIN-CONTAINING PROTEIN"/>
    <property type="match status" value="1"/>
</dbReference>
<protein>
    <submittedName>
        <fullName evidence="3">CAP domain-containing protein</fullName>
    </submittedName>
</protein>
<dbReference type="Proteomes" id="UP001589838">
    <property type="component" value="Unassembled WGS sequence"/>
</dbReference>